<accession>A0AAV3XAK0</accession>
<evidence type="ECO:0000313" key="1">
    <source>
        <dbReference type="EMBL" id="GET38870.1"/>
    </source>
</evidence>
<dbReference type="AlphaFoldDB" id="A0AAV3XAK0"/>
<protein>
    <submittedName>
        <fullName evidence="1">Uncharacterized protein</fullName>
    </submittedName>
</protein>
<name>A0AAV3XAK0_9CYAN</name>
<dbReference type="Proteomes" id="UP001050975">
    <property type="component" value="Unassembled WGS sequence"/>
</dbReference>
<comment type="caution">
    <text evidence="1">The sequence shown here is derived from an EMBL/GenBank/DDBJ whole genome shotgun (WGS) entry which is preliminary data.</text>
</comment>
<keyword evidence="2" id="KW-1185">Reference proteome</keyword>
<reference evidence="1" key="1">
    <citation type="submission" date="2019-10" db="EMBL/GenBank/DDBJ databases">
        <title>Draft genome sequece of Microseira wollei NIES-4236.</title>
        <authorList>
            <person name="Yamaguchi H."/>
            <person name="Suzuki S."/>
            <person name="Kawachi M."/>
        </authorList>
    </citation>
    <scope>NUCLEOTIDE SEQUENCE</scope>
    <source>
        <strain evidence="1">NIES-4236</strain>
    </source>
</reference>
<evidence type="ECO:0000313" key="2">
    <source>
        <dbReference type="Proteomes" id="UP001050975"/>
    </source>
</evidence>
<organism evidence="1 2">
    <name type="scientific">Microseira wollei NIES-4236</name>
    <dbReference type="NCBI Taxonomy" id="2530354"/>
    <lineage>
        <taxon>Bacteria</taxon>
        <taxon>Bacillati</taxon>
        <taxon>Cyanobacteriota</taxon>
        <taxon>Cyanophyceae</taxon>
        <taxon>Oscillatoriophycideae</taxon>
        <taxon>Aerosakkonematales</taxon>
        <taxon>Aerosakkonemataceae</taxon>
        <taxon>Microseira</taxon>
    </lineage>
</organism>
<proteinExistence type="predicted"/>
<gene>
    <name evidence="1" type="ORF">MiSe_36290</name>
</gene>
<dbReference type="EMBL" id="BLAY01000054">
    <property type="protein sequence ID" value="GET38870.1"/>
    <property type="molecule type" value="Genomic_DNA"/>
</dbReference>
<sequence>MLADGLRRNPFFILRDAAMMPCLCWKDNEGLITVKSGQRDISDEERKALRAKIQRFRLDEPVKVWCKILRATASEDVANKRVKLESQVYEAIDSVPIPEVDGEILDWQKDWSVEWLVLPQPYQNPPVSDPCLQLYASSEDFAKNHTNVIKRMRFTKIELDQPITQEGGETKALDRVLIEGLSEDAIAAKVKMRSRLEDPQQLSESCNLGEEVEVPVPIRGAGLRPAQQAIAKIIGISTWTPSNARR</sequence>